<gene>
    <name evidence="9" type="ORF">K466DRAFT_462933</name>
</gene>
<dbReference type="STRING" id="1314778.A0A5C3P274"/>
<evidence type="ECO:0000256" key="7">
    <source>
        <dbReference type="PROSITE-ProRule" id="PRU00042"/>
    </source>
</evidence>
<dbReference type="InterPro" id="IPR022755">
    <property type="entry name" value="Znf_C2H2_jaz"/>
</dbReference>
<feature type="domain" description="C2H2-type" evidence="8">
    <location>
        <begin position="96"/>
        <end position="120"/>
    </location>
</feature>
<organism evidence="9 10">
    <name type="scientific">Polyporus arcularius HHB13444</name>
    <dbReference type="NCBI Taxonomy" id="1314778"/>
    <lineage>
        <taxon>Eukaryota</taxon>
        <taxon>Fungi</taxon>
        <taxon>Dikarya</taxon>
        <taxon>Basidiomycota</taxon>
        <taxon>Agaricomycotina</taxon>
        <taxon>Agaricomycetes</taxon>
        <taxon>Polyporales</taxon>
        <taxon>Polyporaceae</taxon>
        <taxon>Polyporus</taxon>
    </lineage>
</organism>
<dbReference type="Proteomes" id="UP000308197">
    <property type="component" value="Unassembled WGS sequence"/>
</dbReference>
<dbReference type="SUPFAM" id="SSF57667">
    <property type="entry name" value="beta-beta-alpha zinc fingers"/>
    <property type="match status" value="1"/>
</dbReference>
<keyword evidence="6" id="KW-0539">Nucleus</keyword>
<dbReference type="Pfam" id="PF12874">
    <property type="entry name" value="zf-met"/>
    <property type="match status" value="1"/>
</dbReference>
<feature type="non-terminal residue" evidence="9">
    <location>
        <position position="1"/>
    </location>
</feature>
<dbReference type="EMBL" id="ML211398">
    <property type="protein sequence ID" value="TFK83372.1"/>
    <property type="molecule type" value="Genomic_DNA"/>
</dbReference>
<dbReference type="Pfam" id="PF00096">
    <property type="entry name" value="zf-C2H2"/>
    <property type="match status" value="1"/>
</dbReference>
<dbReference type="PROSITE" id="PS00028">
    <property type="entry name" value="ZINC_FINGER_C2H2_1"/>
    <property type="match status" value="3"/>
</dbReference>
<evidence type="ECO:0000313" key="10">
    <source>
        <dbReference type="Proteomes" id="UP000308197"/>
    </source>
</evidence>
<keyword evidence="10" id="KW-1185">Reference proteome</keyword>
<keyword evidence="2" id="KW-0479">Metal-binding</keyword>
<evidence type="ECO:0000256" key="2">
    <source>
        <dbReference type="ARBA" id="ARBA00022723"/>
    </source>
</evidence>
<feature type="non-terminal residue" evidence="9">
    <location>
        <position position="120"/>
    </location>
</feature>
<dbReference type="AlphaFoldDB" id="A0A5C3P274"/>
<evidence type="ECO:0000313" key="9">
    <source>
        <dbReference type="EMBL" id="TFK83372.1"/>
    </source>
</evidence>
<dbReference type="PROSITE" id="PS50157">
    <property type="entry name" value="ZINC_FINGER_C2H2_2"/>
    <property type="match status" value="3"/>
</dbReference>
<dbReference type="Gene3D" id="3.30.160.60">
    <property type="entry name" value="Classic Zinc Finger"/>
    <property type="match status" value="1"/>
</dbReference>
<dbReference type="InterPro" id="IPR013087">
    <property type="entry name" value="Znf_C2H2_type"/>
</dbReference>
<accession>A0A5C3P274</accession>
<evidence type="ECO:0000256" key="5">
    <source>
        <dbReference type="ARBA" id="ARBA00022833"/>
    </source>
</evidence>
<name>A0A5C3P274_9APHY</name>
<evidence type="ECO:0000256" key="4">
    <source>
        <dbReference type="ARBA" id="ARBA00022771"/>
    </source>
</evidence>
<reference evidence="9 10" key="1">
    <citation type="journal article" date="2019" name="Nat. Ecol. Evol.">
        <title>Megaphylogeny resolves global patterns of mushroom evolution.</title>
        <authorList>
            <person name="Varga T."/>
            <person name="Krizsan K."/>
            <person name="Foldi C."/>
            <person name="Dima B."/>
            <person name="Sanchez-Garcia M."/>
            <person name="Sanchez-Ramirez S."/>
            <person name="Szollosi G.J."/>
            <person name="Szarkandi J.G."/>
            <person name="Papp V."/>
            <person name="Albert L."/>
            <person name="Andreopoulos W."/>
            <person name="Angelini C."/>
            <person name="Antonin V."/>
            <person name="Barry K.W."/>
            <person name="Bougher N.L."/>
            <person name="Buchanan P."/>
            <person name="Buyck B."/>
            <person name="Bense V."/>
            <person name="Catcheside P."/>
            <person name="Chovatia M."/>
            <person name="Cooper J."/>
            <person name="Damon W."/>
            <person name="Desjardin D."/>
            <person name="Finy P."/>
            <person name="Geml J."/>
            <person name="Haridas S."/>
            <person name="Hughes K."/>
            <person name="Justo A."/>
            <person name="Karasinski D."/>
            <person name="Kautmanova I."/>
            <person name="Kiss B."/>
            <person name="Kocsube S."/>
            <person name="Kotiranta H."/>
            <person name="LaButti K.M."/>
            <person name="Lechner B.E."/>
            <person name="Liimatainen K."/>
            <person name="Lipzen A."/>
            <person name="Lukacs Z."/>
            <person name="Mihaltcheva S."/>
            <person name="Morgado L.N."/>
            <person name="Niskanen T."/>
            <person name="Noordeloos M.E."/>
            <person name="Ohm R.A."/>
            <person name="Ortiz-Santana B."/>
            <person name="Ovrebo C."/>
            <person name="Racz N."/>
            <person name="Riley R."/>
            <person name="Savchenko A."/>
            <person name="Shiryaev A."/>
            <person name="Soop K."/>
            <person name="Spirin V."/>
            <person name="Szebenyi C."/>
            <person name="Tomsovsky M."/>
            <person name="Tulloss R.E."/>
            <person name="Uehling J."/>
            <person name="Grigoriev I.V."/>
            <person name="Vagvolgyi C."/>
            <person name="Papp T."/>
            <person name="Martin F.M."/>
            <person name="Miettinen O."/>
            <person name="Hibbett D.S."/>
            <person name="Nagy L.G."/>
        </authorList>
    </citation>
    <scope>NUCLEOTIDE SEQUENCE [LARGE SCALE GENOMIC DNA]</scope>
    <source>
        <strain evidence="9 10">HHB13444</strain>
    </source>
</reference>
<keyword evidence="4 7" id="KW-0863">Zinc-finger</keyword>
<protein>
    <recommendedName>
        <fullName evidence="8">C2H2-type domain-containing protein</fullName>
    </recommendedName>
</protein>
<evidence type="ECO:0000256" key="1">
    <source>
        <dbReference type="ARBA" id="ARBA00004123"/>
    </source>
</evidence>
<feature type="domain" description="C2H2-type" evidence="8">
    <location>
        <begin position="66"/>
        <end position="93"/>
    </location>
</feature>
<dbReference type="InterPro" id="IPR050888">
    <property type="entry name" value="ZnF_C2H2-type_TF"/>
</dbReference>
<dbReference type="Pfam" id="PF12171">
    <property type="entry name" value="zf-C2H2_jaz"/>
    <property type="match status" value="1"/>
</dbReference>
<evidence type="ECO:0000256" key="6">
    <source>
        <dbReference type="ARBA" id="ARBA00023242"/>
    </source>
</evidence>
<dbReference type="PANTHER" id="PTHR24406">
    <property type="entry name" value="TRANSCRIPTIONAL REPRESSOR CTCFL-RELATED"/>
    <property type="match status" value="1"/>
</dbReference>
<comment type="subcellular location">
    <subcellularLocation>
        <location evidence="1">Nucleus</location>
    </subcellularLocation>
</comment>
<keyword evidence="3" id="KW-0677">Repeat</keyword>
<dbReference type="InParanoid" id="A0A5C3P274"/>
<dbReference type="GO" id="GO:0008270">
    <property type="term" value="F:zinc ion binding"/>
    <property type="evidence" value="ECO:0007669"/>
    <property type="project" value="UniProtKB-KW"/>
</dbReference>
<dbReference type="GO" id="GO:0005634">
    <property type="term" value="C:nucleus"/>
    <property type="evidence" value="ECO:0007669"/>
    <property type="project" value="UniProtKB-SubCell"/>
</dbReference>
<dbReference type="InterPro" id="IPR036236">
    <property type="entry name" value="Znf_C2H2_sf"/>
</dbReference>
<dbReference type="SMART" id="SM00355">
    <property type="entry name" value="ZnF_C2H2"/>
    <property type="match status" value="3"/>
</dbReference>
<evidence type="ECO:0000259" key="8">
    <source>
        <dbReference type="PROSITE" id="PS50157"/>
    </source>
</evidence>
<keyword evidence="5" id="KW-0862">Zinc</keyword>
<proteinExistence type="predicted"/>
<evidence type="ECO:0000256" key="3">
    <source>
        <dbReference type="ARBA" id="ARBA00022737"/>
    </source>
</evidence>
<feature type="domain" description="C2H2-type" evidence="8">
    <location>
        <begin position="7"/>
        <end position="30"/>
    </location>
</feature>
<sequence length="120" mass="14516">RRSVRHAYCQLCDEAFRSQDTLRMHLKGEHQDRYCDTCDQARLLPSSLFGSDYALKEHHVQSPRHAYCQYCDRHFRTHEVLRQHYREHYVQSPAHAYCQRCNMHFPSGAALFDHYRTMHY</sequence>